<sequence>MSMTFYGKLWSLLCCHLPDQVSMKASPNGRRVVSLHCCHRDNLSWYEVFASRLTSLNPASYAVSRPEVDLASQKWKSHTGTVEEQGDSDYANFFIARGIAWG</sequence>
<name>A0A0V1GMA6_9BILA</name>
<dbReference type="OrthoDB" id="5940119at2759"/>
<reference evidence="1 2" key="1">
    <citation type="submission" date="2015-01" db="EMBL/GenBank/DDBJ databases">
        <title>Evolution of Trichinella species and genotypes.</title>
        <authorList>
            <person name="Korhonen P.K."/>
            <person name="Edoardo P."/>
            <person name="Giuseppe L.R."/>
            <person name="Gasser R.B."/>
        </authorList>
    </citation>
    <scope>NUCLEOTIDE SEQUENCE [LARGE SCALE GENOMIC DNA]</scope>
    <source>
        <strain evidence="1">ISS1029</strain>
    </source>
</reference>
<proteinExistence type="predicted"/>
<organism evidence="1 2">
    <name type="scientific">Trichinella zimbabwensis</name>
    <dbReference type="NCBI Taxonomy" id="268475"/>
    <lineage>
        <taxon>Eukaryota</taxon>
        <taxon>Metazoa</taxon>
        <taxon>Ecdysozoa</taxon>
        <taxon>Nematoda</taxon>
        <taxon>Enoplea</taxon>
        <taxon>Dorylaimia</taxon>
        <taxon>Trichinellida</taxon>
        <taxon>Trichinellidae</taxon>
        <taxon>Trichinella</taxon>
    </lineage>
</organism>
<accession>A0A0V1GMA6</accession>
<evidence type="ECO:0000313" key="2">
    <source>
        <dbReference type="Proteomes" id="UP000055024"/>
    </source>
</evidence>
<dbReference type="EMBL" id="JYDP01001102">
    <property type="protein sequence ID" value="KRY98915.1"/>
    <property type="molecule type" value="Genomic_DNA"/>
</dbReference>
<evidence type="ECO:0000313" key="1">
    <source>
        <dbReference type="EMBL" id="KRY98915.1"/>
    </source>
</evidence>
<dbReference type="Proteomes" id="UP000055024">
    <property type="component" value="Unassembled WGS sequence"/>
</dbReference>
<gene>
    <name evidence="1" type="ORF">T11_15053</name>
</gene>
<keyword evidence="2" id="KW-1185">Reference proteome</keyword>
<comment type="caution">
    <text evidence="1">The sequence shown here is derived from an EMBL/GenBank/DDBJ whole genome shotgun (WGS) entry which is preliminary data.</text>
</comment>
<dbReference type="AlphaFoldDB" id="A0A0V1GMA6"/>
<protein>
    <submittedName>
        <fullName evidence="1">Uncharacterized protein</fullName>
    </submittedName>
</protein>